<name>A0A8J2IWH8_FUSEQ</name>
<organism evidence="1 2">
    <name type="scientific">Fusarium equiseti</name>
    <name type="common">Fusarium scirpi</name>
    <dbReference type="NCBI Taxonomy" id="61235"/>
    <lineage>
        <taxon>Eukaryota</taxon>
        <taxon>Fungi</taxon>
        <taxon>Dikarya</taxon>
        <taxon>Ascomycota</taxon>
        <taxon>Pezizomycotina</taxon>
        <taxon>Sordariomycetes</taxon>
        <taxon>Hypocreomycetidae</taxon>
        <taxon>Hypocreales</taxon>
        <taxon>Nectriaceae</taxon>
        <taxon>Fusarium</taxon>
        <taxon>Fusarium incarnatum-equiseti species complex</taxon>
    </lineage>
</organism>
<sequence length="1094" mass="123029">MFGQIREDEMQTSPPDGPCSNELVSYKNPQPGLGIKNNLAGLALNCSHAAATIMDKLSITQPESWHQKMNNRIQKPSPEPYEDTTPLDSEAHEYSVPSAEFMYKFRGSTNFYVGFEDKVRPDQIYIDRWEHEVLPRLWTDIREFEKKMRRSSRTLRGRPGLSISPELRMSGQVAAATKTKFVRELEWLSLEGFGEVEVHLGGARLSASESSITLGLDFDDRQMYHLDDQTTLYLHVEQPQGTSACGLVCCATVMRGGAIVSQRLSRIGGILKVNGELLGLTTAHGMLEWFVDSCLDSQAGGEPSESESLDLPFLSDDEPLKSPFSSYDEDEEIVLPAYQEKSLDDVRGHLPLREVELCSDFSLWGIQHAETLQNAYATDNGNRVVIDTLEPCQDAPGGPVQLLIGNDGPVQGLLLPGTKSFFVHGTRFKTRKIRTTKPLGQGCSGTWVVRDRQLQGVIIASYDDEPYAHIITTGALLSDIKATCSEEIVVQLPGQTLTNNIADIPDLSDPNLMAQPNKQTTTSRRLIETEREWKGNTERQMSVLKCLKFNWEEDPWKNGYQETPPRWILDSTYLNTVIYGADIRDEGGYLNNVNLADLDAKTLVELFMANFGTISQRQAKVSFLTTLMQKDTPSWFKGNAWQMLTATPSRIHNFHSRGTQPRSHNVLNVGELYLKLREEQAPLYKPVMGITSTVRPGTRDHDTVHTDRRLIYIRDLDSFSMAALMLTARNGQSDGLGEAIYLHMAFKPLINISTKRTTLKQTLAPSRPLTQCGRFALSSRERAGEPHDYLCEAQISLLLNATNKNHWTGYCFEDTYHLAESHEGDDLSRGLGGELDPAACRGAKPSQQSPREYFLFVLDKQLQVSQREWRHTVNSPNSRVKEHINDLYPDGTRKFLRPSQADKTRLRWLVLTRHDLRKLSTCLEATIECWDRSDSTYSYQSRTEELTLLKIHQSFSNARRCLEDLRGLANECDAHIKQSMLQGNANSSQEVIDMQLNRLWKMWLDNASKGSLKMALLAPTIALASLLGLDQEQWVLLALTLLVVVVAIRSLPHREEFGRGEEADNSISNCNHGSIRTSDLECPAGFLPDWLCAT</sequence>
<protein>
    <submittedName>
        <fullName evidence="1">Uncharacterized protein</fullName>
    </submittedName>
</protein>
<proteinExistence type="predicted"/>
<dbReference type="AlphaFoldDB" id="A0A8J2IWH8"/>
<dbReference type="Proteomes" id="UP000693738">
    <property type="component" value="Unassembled WGS sequence"/>
</dbReference>
<evidence type="ECO:0000313" key="1">
    <source>
        <dbReference type="EMBL" id="CAG7564390.1"/>
    </source>
</evidence>
<comment type="caution">
    <text evidence="1">The sequence shown here is derived from an EMBL/GenBank/DDBJ whole genome shotgun (WGS) entry which is preliminary data.</text>
</comment>
<reference evidence="1" key="1">
    <citation type="submission" date="2021-05" db="EMBL/GenBank/DDBJ databases">
        <authorList>
            <person name="Khan N."/>
        </authorList>
    </citation>
    <scope>NUCLEOTIDE SEQUENCE</scope>
</reference>
<dbReference type="EMBL" id="CAJSTJ010000165">
    <property type="protein sequence ID" value="CAG7564390.1"/>
    <property type="molecule type" value="Genomic_DNA"/>
</dbReference>
<gene>
    <name evidence="1" type="ORF">FEQUK3_LOCUS10101</name>
</gene>
<accession>A0A8J2IWH8</accession>
<evidence type="ECO:0000313" key="2">
    <source>
        <dbReference type="Proteomes" id="UP000693738"/>
    </source>
</evidence>